<organism evidence="1 2">
    <name type="scientific">Solanum tuberosum</name>
    <name type="common">Potato</name>
    <dbReference type="NCBI Taxonomy" id="4113"/>
    <lineage>
        <taxon>Eukaryota</taxon>
        <taxon>Viridiplantae</taxon>
        <taxon>Streptophyta</taxon>
        <taxon>Embryophyta</taxon>
        <taxon>Tracheophyta</taxon>
        <taxon>Spermatophyta</taxon>
        <taxon>Magnoliopsida</taxon>
        <taxon>eudicotyledons</taxon>
        <taxon>Gunneridae</taxon>
        <taxon>Pentapetalae</taxon>
        <taxon>asterids</taxon>
        <taxon>lamiids</taxon>
        <taxon>Solanales</taxon>
        <taxon>Solanaceae</taxon>
        <taxon>Solanoideae</taxon>
        <taxon>Solaneae</taxon>
        <taxon>Solanum</taxon>
    </lineage>
</organism>
<protein>
    <submittedName>
        <fullName evidence="1">Uncharacterized protein</fullName>
    </submittedName>
</protein>
<evidence type="ECO:0000313" key="2">
    <source>
        <dbReference type="Proteomes" id="UP000826656"/>
    </source>
</evidence>
<evidence type="ECO:0000313" key="1">
    <source>
        <dbReference type="EMBL" id="KAH0749726.1"/>
    </source>
</evidence>
<name>A0ABQ7UJD4_SOLTU</name>
<dbReference type="Proteomes" id="UP000826656">
    <property type="component" value="Unassembled WGS sequence"/>
</dbReference>
<dbReference type="EMBL" id="JAIVGD010000019">
    <property type="protein sequence ID" value="KAH0749726.1"/>
    <property type="molecule type" value="Genomic_DNA"/>
</dbReference>
<keyword evidence="2" id="KW-1185">Reference proteome</keyword>
<gene>
    <name evidence="1" type="ORF">KY290_028958</name>
</gene>
<accession>A0ABQ7UJD4</accession>
<comment type="caution">
    <text evidence="1">The sequence shown here is derived from an EMBL/GenBank/DDBJ whole genome shotgun (WGS) entry which is preliminary data.</text>
</comment>
<proteinExistence type="predicted"/>
<reference evidence="1 2" key="1">
    <citation type="journal article" date="2021" name="bioRxiv">
        <title>Chromosome-scale and haplotype-resolved genome assembly of a tetraploid potato cultivar.</title>
        <authorList>
            <person name="Sun H."/>
            <person name="Jiao W.-B."/>
            <person name="Krause K."/>
            <person name="Campoy J.A."/>
            <person name="Goel M."/>
            <person name="Folz-Donahue K."/>
            <person name="Kukat C."/>
            <person name="Huettel B."/>
            <person name="Schneeberger K."/>
        </authorList>
    </citation>
    <scope>NUCLEOTIDE SEQUENCE [LARGE SCALE GENOMIC DNA]</scope>
    <source>
        <strain evidence="1">SolTubOtavaFocal</strain>
        <tissue evidence="1">Leaves</tissue>
    </source>
</reference>
<sequence length="100" mass="11290">MSRENSLPAARVEKVIFTLKELELLVVHSDTVSQLPLHPSLKECLTKENQARRSHLLVLFPSLCELVISREARVRELVQQLLRYVTTELGLPKSSLTVGS</sequence>